<name>A0A0F8ZH04_9ZZZZ</name>
<dbReference type="EMBL" id="LAZR01051376">
    <property type="protein sequence ID" value="KKK85290.1"/>
    <property type="molecule type" value="Genomic_DNA"/>
</dbReference>
<gene>
    <name evidence="1" type="ORF">LCGC14_2774780</name>
</gene>
<feature type="non-terminal residue" evidence="1">
    <location>
        <position position="1"/>
    </location>
</feature>
<evidence type="ECO:0000313" key="1">
    <source>
        <dbReference type="EMBL" id="KKK85290.1"/>
    </source>
</evidence>
<accession>A0A0F8ZH04</accession>
<proteinExistence type="predicted"/>
<reference evidence="1" key="1">
    <citation type="journal article" date="2015" name="Nature">
        <title>Complex archaea that bridge the gap between prokaryotes and eukaryotes.</title>
        <authorList>
            <person name="Spang A."/>
            <person name="Saw J.H."/>
            <person name="Jorgensen S.L."/>
            <person name="Zaremba-Niedzwiedzka K."/>
            <person name="Martijn J."/>
            <person name="Lind A.E."/>
            <person name="van Eijk R."/>
            <person name="Schleper C."/>
            <person name="Guy L."/>
            <person name="Ettema T.J."/>
        </authorList>
    </citation>
    <scope>NUCLEOTIDE SEQUENCE</scope>
</reference>
<protein>
    <submittedName>
        <fullName evidence="1">Uncharacterized protein</fullName>
    </submittedName>
</protein>
<sequence>GLDAVRSDRGFFNLMGGKPERGFGTRPEIVKEGEVGKESAPNDLEMILELSKRMLEVAKKDAEVIKGEIAKARKELIESAKPGEVVGEIVPKPPAPVELEAGIPRDVKNLVLDEEGIVNVAETNAKLPPQPTGTTKLYRVESPEVLFEDVFDVEKLAKLQGREAEILGGQFYTTELEFADFFRQTYGPDARIKYLDFPTEQLSKFEVRPGEFVIETAELTKKPAEAIPLQTIELDRPLDSLTDVELVQVIETLTEKAREVPILREEIASDIRIVEGFRGEAGVEVPKSPKIVPIDIADVTQEHSDRIVAGEGLPAIRGPDGEIFTRRTPAEHGDLIEFAQQAGSDFAVRDFESGWILDRKFVGLKDFQLSTDMGIKGTEFIAELGPKKTKEPKTEPLVPDVLAERLDNYVKSEGD</sequence>
<feature type="non-terminal residue" evidence="1">
    <location>
        <position position="415"/>
    </location>
</feature>
<organism evidence="1">
    <name type="scientific">marine sediment metagenome</name>
    <dbReference type="NCBI Taxonomy" id="412755"/>
    <lineage>
        <taxon>unclassified sequences</taxon>
        <taxon>metagenomes</taxon>
        <taxon>ecological metagenomes</taxon>
    </lineage>
</organism>
<comment type="caution">
    <text evidence="1">The sequence shown here is derived from an EMBL/GenBank/DDBJ whole genome shotgun (WGS) entry which is preliminary data.</text>
</comment>
<dbReference type="AlphaFoldDB" id="A0A0F8ZH04"/>